<evidence type="ECO:0000313" key="3">
    <source>
        <dbReference type="Proteomes" id="UP001497516"/>
    </source>
</evidence>
<dbReference type="GO" id="GO:0004523">
    <property type="term" value="F:RNA-DNA hybrid ribonuclease activity"/>
    <property type="evidence" value="ECO:0007669"/>
    <property type="project" value="InterPro"/>
</dbReference>
<feature type="domain" description="RNase H type-1" evidence="1">
    <location>
        <begin position="40"/>
        <end position="159"/>
    </location>
</feature>
<dbReference type="InterPro" id="IPR012337">
    <property type="entry name" value="RNaseH-like_sf"/>
</dbReference>
<keyword evidence="3" id="KW-1185">Reference proteome</keyword>
<dbReference type="InterPro" id="IPR052929">
    <property type="entry name" value="RNase_H-like_EbsB-rel"/>
</dbReference>
<organism evidence="2 3">
    <name type="scientific">Linum trigynum</name>
    <dbReference type="NCBI Taxonomy" id="586398"/>
    <lineage>
        <taxon>Eukaryota</taxon>
        <taxon>Viridiplantae</taxon>
        <taxon>Streptophyta</taxon>
        <taxon>Embryophyta</taxon>
        <taxon>Tracheophyta</taxon>
        <taxon>Spermatophyta</taxon>
        <taxon>Magnoliopsida</taxon>
        <taxon>eudicotyledons</taxon>
        <taxon>Gunneridae</taxon>
        <taxon>Pentapetalae</taxon>
        <taxon>rosids</taxon>
        <taxon>fabids</taxon>
        <taxon>Malpighiales</taxon>
        <taxon>Linaceae</taxon>
        <taxon>Linum</taxon>
    </lineage>
</organism>
<proteinExistence type="predicted"/>
<dbReference type="GO" id="GO:0003676">
    <property type="term" value="F:nucleic acid binding"/>
    <property type="evidence" value="ECO:0007669"/>
    <property type="project" value="InterPro"/>
</dbReference>
<dbReference type="SUPFAM" id="SSF53098">
    <property type="entry name" value="Ribonuclease H-like"/>
    <property type="match status" value="1"/>
</dbReference>
<sequence>MPRAAEWLNDYLEKQIRPQNVVGETDRRWRPADLTPVKINVDAACFEGRGTGWGVVVRDEEGRCLLAGVKRSRIHWEPDLAEAKAIEYGLELARRFSWLEVEMESDCLGVIHTIRREEEGRTELGCLCATLRAQAQDLVKVIRNFTGRGKNQVAHAMAQVEGNWGEKDIWVDNPPIFIVPLLREDLFTNSDST</sequence>
<protein>
    <recommendedName>
        <fullName evidence="1">RNase H type-1 domain-containing protein</fullName>
    </recommendedName>
</protein>
<dbReference type="Gene3D" id="3.30.420.10">
    <property type="entry name" value="Ribonuclease H-like superfamily/Ribonuclease H"/>
    <property type="match status" value="1"/>
</dbReference>
<evidence type="ECO:0000259" key="1">
    <source>
        <dbReference type="Pfam" id="PF13456"/>
    </source>
</evidence>
<name>A0AAV2ER66_9ROSI</name>
<evidence type="ECO:0000313" key="2">
    <source>
        <dbReference type="EMBL" id="CAL1388227.1"/>
    </source>
</evidence>
<dbReference type="InterPro" id="IPR002156">
    <property type="entry name" value="RNaseH_domain"/>
</dbReference>
<dbReference type="PANTHER" id="PTHR47074:SF11">
    <property type="entry name" value="REVERSE TRANSCRIPTASE-LIKE PROTEIN"/>
    <property type="match status" value="1"/>
</dbReference>
<dbReference type="Pfam" id="PF13456">
    <property type="entry name" value="RVT_3"/>
    <property type="match status" value="1"/>
</dbReference>
<dbReference type="Proteomes" id="UP001497516">
    <property type="component" value="Chromosome 5"/>
</dbReference>
<gene>
    <name evidence="2" type="ORF">LTRI10_LOCUS29167</name>
</gene>
<accession>A0AAV2ER66</accession>
<dbReference type="EMBL" id="OZ034818">
    <property type="protein sequence ID" value="CAL1388227.1"/>
    <property type="molecule type" value="Genomic_DNA"/>
</dbReference>
<reference evidence="2 3" key="1">
    <citation type="submission" date="2024-04" db="EMBL/GenBank/DDBJ databases">
        <authorList>
            <person name="Fracassetti M."/>
        </authorList>
    </citation>
    <scope>NUCLEOTIDE SEQUENCE [LARGE SCALE GENOMIC DNA]</scope>
</reference>
<dbReference type="PANTHER" id="PTHR47074">
    <property type="entry name" value="BNAC02G40300D PROTEIN"/>
    <property type="match status" value="1"/>
</dbReference>
<dbReference type="InterPro" id="IPR036397">
    <property type="entry name" value="RNaseH_sf"/>
</dbReference>
<dbReference type="InterPro" id="IPR044730">
    <property type="entry name" value="RNase_H-like_dom_plant"/>
</dbReference>
<dbReference type="AlphaFoldDB" id="A0AAV2ER66"/>
<dbReference type="CDD" id="cd06222">
    <property type="entry name" value="RNase_H_like"/>
    <property type="match status" value="1"/>
</dbReference>